<keyword evidence="1" id="KW-1133">Transmembrane helix</keyword>
<comment type="caution">
    <text evidence="2">The sequence shown here is derived from an EMBL/GenBank/DDBJ whole genome shotgun (WGS) entry which is preliminary data.</text>
</comment>
<sequence>MGLWKFHNRLPSSRIFLFSSTRIANTHLSSSSLFFFDLLSLLHLFLTIPSYYMCQLLRKPLL</sequence>
<feature type="transmembrane region" description="Helical" evidence="1">
    <location>
        <begin position="33"/>
        <end position="54"/>
    </location>
</feature>
<reference evidence="2" key="1">
    <citation type="journal article" date="2015" name="Genome Biol. Evol.">
        <title>Organellar Genomes of White Spruce (Picea glauca): Assembly and Annotation.</title>
        <authorList>
            <person name="Jackman S.D."/>
            <person name="Warren R.L."/>
            <person name="Gibb E.A."/>
            <person name="Vandervalk B.P."/>
            <person name="Mohamadi H."/>
            <person name="Chu J."/>
            <person name="Raymond A."/>
            <person name="Pleasance S."/>
            <person name="Coope R."/>
            <person name="Wildung M.R."/>
            <person name="Ritland C.E."/>
            <person name="Bousquet J."/>
            <person name="Jones S.J."/>
            <person name="Bohlmann J."/>
            <person name="Birol I."/>
        </authorList>
    </citation>
    <scope>NUCLEOTIDE SEQUENCE [LARGE SCALE GENOMIC DNA]</scope>
    <source>
        <tissue evidence="2">Flushing bud</tissue>
    </source>
</reference>
<geneLocation type="mitochondrion" evidence="2"/>
<evidence type="ECO:0000256" key="1">
    <source>
        <dbReference type="SAM" id="Phobius"/>
    </source>
</evidence>
<proteinExistence type="predicted"/>
<dbReference type="EMBL" id="LKAM01000006">
    <property type="protein sequence ID" value="KUM48365.1"/>
    <property type="molecule type" value="Genomic_DNA"/>
</dbReference>
<dbReference type="AlphaFoldDB" id="A0A117NHG6"/>
<keyword evidence="1" id="KW-0472">Membrane</keyword>
<keyword evidence="2" id="KW-0496">Mitochondrion</keyword>
<keyword evidence="1" id="KW-0812">Transmembrane</keyword>
<protein>
    <submittedName>
        <fullName evidence="2">Uncharacterized protein</fullName>
    </submittedName>
</protein>
<gene>
    <name evidence="2" type="ORF">ABT39_MTgene5365</name>
</gene>
<accession>A0A117NHG6</accession>
<name>A0A117NHG6_PICGL</name>
<organism evidence="2">
    <name type="scientific">Picea glauca</name>
    <name type="common">White spruce</name>
    <name type="synonym">Pinus glauca</name>
    <dbReference type="NCBI Taxonomy" id="3330"/>
    <lineage>
        <taxon>Eukaryota</taxon>
        <taxon>Viridiplantae</taxon>
        <taxon>Streptophyta</taxon>
        <taxon>Embryophyta</taxon>
        <taxon>Tracheophyta</taxon>
        <taxon>Spermatophyta</taxon>
        <taxon>Pinopsida</taxon>
        <taxon>Pinidae</taxon>
        <taxon>Conifers I</taxon>
        <taxon>Pinales</taxon>
        <taxon>Pinaceae</taxon>
        <taxon>Picea</taxon>
    </lineage>
</organism>
<evidence type="ECO:0000313" key="2">
    <source>
        <dbReference type="EMBL" id="KUM48365.1"/>
    </source>
</evidence>